<dbReference type="Proteomes" id="UP001058974">
    <property type="component" value="Chromosome 1"/>
</dbReference>
<evidence type="ECO:0000313" key="3">
    <source>
        <dbReference type="Proteomes" id="UP001058974"/>
    </source>
</evidence>
<dbReference type="EMBL" id="JAMSHJ010000001">
    <property type="protein sequence ID" value="KAI5448489.1"/>
    <property type="molecule type" value="Genomic_DNA"/>
</dbReference>
<protein>
    <submittedName>
        <fullName evidence="2">Uncharacterized protein</fullName>
    </submittedName>
</protein>
<feature type="compositionally biased region" description="Polar residues" evidence="1">
    <location>
        <begin position="13"/>
        <end position="26"/>
    </location>
</feature>
<reference evidence="2 3" key="1">
    <citation type="journal article" date="2022" name="Nat. Genet.">
        <title>Improved pea reference genome and pan-genome highlight genomic features and evolutionary characteristics.</title>
        <authorList>
            <person name="Yang T."/>
            <person name="Liu R."/>
            <person name="Luo Y."/>
            <person name="Hu S."/>
            <person name="Wang D."/>
            <person name="Wang C."/>
            <person name="Pandey M.K."/>
            <person name="Ge S."/>
            <person name="Xu Q."/>
            <person name="Li N."/>
            <person name="Li G."/>
            <person name="Huang Y."/>
            <person name="Saxena R.K."/>
            <person name="Ji Y."/>
            <person name="Li M."/>
            <person name="Yan X."/>
            <person name="He Y."/>
            <person name="Liu Y."/>
            <person name="Wang X."/>
            <person name="Xiang C."/>
            <person name="Varshney R.K."/>
            <person name="Ding H."/>
            <person name="Gao S."/>
            <person name="Zong X."/>
        </authorList>
    </citation>
    <scope>NUCLEOTIDE SEQUENCE [LARGE SCALE GENOMIC DNA]</scope>
    <source>
        <strain evidence="2 3">cv. Zhongwan 6</strain>
    </source>
</reference>
<feature type="compositionally biased region" description="Basic and acidic residues" evidence="1">
    <location>
        <begin position="1"/>
        <end position="12"/>
    </location>
</feature>
<dbReference type="AlphaFoldDB" id="A0A9D5H1D1"/>
<comment type="caution">
    <text evidence="2">The sequence shown here is derived from an EMBL/GenBank/DDBJ whole genome shotgun (WGS) entry which is preliminary data.</text>
</comment>
<sequence>MVILEPENRTDADSQSPESSGNPSHSDPQKKTRDLPNLTECHACGFKIDMCTGKNKLRPLYSEWRIVLLCNKCFSCVQSSQICTYCFSASSSDSFRCTLCQHSVHKNCFFKYRNVAPWSYSCSGSEFSVCVDCWVPKHVETSRKRSIRSLRKIKNGVILKKGRVDLEKESSRVFKGGKLIRSMEDVVKDGNRKMKRKIEAATRTRDVAAKGAVVSERAVELANREESTLNLPPQMDSVKFVGGSYLTFDLHLNSSPRVSKSRCLLNTSYLDAPKKWISSVDSSCKTSNSRNASGSDNILDSDSSTDLSCPCMGGSDMITSAKGGECTAEFGVEEIGEELLKEGEGSCSDRLINLSREDCRLELDRKQADSASHGEEQKDRYFLKYFRRRPDRYQLKYSRRSNRYFLKYCRRKSDRYILKYSRRNCLKPTLNSLESQDLTV</sequence>
<evidence type="ECO:0000256" key="1">
    <source>
        <dbReference type="SAM" id="MobiDB-lite"/>
    </source>
</evidence>
<proteinExistence type="predicted"/>
<accession>A0A9D5H1D1</accession>
<name>A0A9D5H1D1_PEA</name>
<dbReference type="Gramene" id="PSAT_LOCUS3741_t1">
    <property type="protein sequence ID" value="CAL5183163.1"/>
    <property type="gene ID" value="PSAT_LOCUS3741"/>
</dbReference>
<gene>
    <name evidence="2" type="ORF">KIW84_015774</name>
</gene>
<feature type="region of interest" description="Disordered" evidence="1">
    <location>
        <begin position="282"/>
        <end position="303"/>
    </location>
</feature>
<dbReference type="Gramene" id="Psat1g218640.1">
    <property type="protein sequence ID" value="Psat1g218640.1.cds1"/>
    <property type="gene ID" value="Psat1g218640"/>
</dbReference>
<evidence type="ECO:0000313" key="2">
    <source>
        <dbReference type="EMBL" id="KAI5448489.1"/>
    </source>
</evidence>
<keyword evidence="3" id="KW-1185">Reference proteome</keyword>
<dbReference type="Gramene" id="Psat01G0577400-T1">
    <property type="protein sequence ID" value="KAI5448489.1"/>
    <property type="gene ID" value="KIW84_015774"/>
</dbReference>
<organism evidence="2 3">
    <name type="scientific">Pisum sativum</name>
    <name type="common">Garden pea</name>
    <name type="synonym">Lathyrus oleraceus</name>
    <dbReference type="NCBI Taxonomy" id="3888"/>
    <lineage>
        <taxon>Eukaryota</taxon>
        <taxon>Viridiplantae</taxon>
        <taxon>Streptophyta</taxon>
        <taxon>Embryophyta</taxon>
        <taxon>Tracheophyta</taxon>
        <taxon>Spermatophyta</taxon>
        <taxon>Magnoliopsida</taxon>
        <taxon>eudicotyledons</taxon>
        <taxon>Gunneridae</taxon>
        <taxon>Pentapetalae</taxon>
        <taxon>rosids</taxon>
        <taxon>fabids</taxon>
        <taxon>Fabales</taxon>
        <taxon>Fabaceae</taxon>
        <taxon>Papilionoideae</taxon>
        <taxon>50 kb inversion clade</taxon>
        <taxon>NPAAA clade</taxon>
        <taxon>Hologalegina</taxon>
        <taxon>IRL clade</taxon>
        <taxon>Fabeae</taxon>
        <taxon>Lathyrus</taxon>
    </lineage>
</organism>
<dbReference type="PANTHER" id="PTHR38530">
    <property type="entry name" value="OS06G0468300 PROTEIN"/>
    <property type="match status" value="1"/>
</dbReference>
<feature type="region of interest" description="Disordered" evidence="1">
    <location>
        <begin position="1"/>
        <end position="34"/>
    </location>
</feature>